<accession>A0A5E6T1C8</accession>
<evidence type="ECO:0000313" key="2">
    <source>
        <dbReference type="Proteomes" id="UP000399692"/>
    </source>
</evidence>
<dbReference type="AlphaFoldDB" id="A0A5E6T1C8"/>
<dbReference type="EMBL" id="CABVHF010000007">
    <property type="protein sequence ID" value="VVM86971.1"/>
    <property type="molecule type" value="Genomic_DNA"/>
</dbReference>
<sequence length="60" mass="6419">MLPADSLALANEFLCGVVETLDQQCSDSAEQPDTNALASATQATRMARSLVEHALTRLRS</sequence>
<dbReference type="RefSeq" id="WP_191622766.1">
    <property type="nucleotide sequence ID" value="NZ_CABVHF010000007.1"/>
</dbReference>
<evidence type="ECO:0000313" key="1">
    <source>
        <dbReference type="EMBL" id="VVM86971.1"/>
    </source>
</evidence>
<name>A0A5E6T1C8_PSEFL</name>
<gene>
    <name evidence="1" type="ORF">PS631_02637</name>
</gene>
<protein>
    <submittedName>
        <fullName evidence="1">Uncharacterized protein</fullName>
    </submittedName>
</protein>
<proteinExistence type="predicted"/>
<dbReference type="Proteomes" id="UP000399692">
    <property type="component" value="Unassembled WGS sequence"/>
</dbReference>
<reference evidence="1 2" key="1">
    <citation type="submission" date="2019-09" db="EMBL/GenBank/DDBJ databases">
        <authorList>
            <person name="Chandra G."/>
            <person name="Truman W A."/>
        </authorList>
    </citation>
    <scope>NUCLEOTIDE SEQUENCE [LARGE SCALE GENOMIC DNA]</scope>
    <source>
        <strain evidence="1">PS631</strain>
    </source>
</reference>
<organism evidence="1 2">
    <name type="scientific">Pseudomonas fluorescens</name>
    <dbReference type="NCBI Taxonomy" id="294"/>
    <lineage>
        <taxon>Bacteria</taxon>
        <taxon>Pseudomonadati</taxon>
        <taxon>Pseudomonadota</taxon>
        <taxon>Gammaproteobacteria</taxon>
        <taxon>Pseudomonadales</taxon>
        <taxon>Pseudomonadaceae</taxon>
        <taxon>Pseudomonas</taxon>
    </lineage>
</organism>